<proteinExistence type="predicted"/>
<accession>A0ABV6VS34</accession>
<sequence>MADTASGDALALPVDGQLLARLRGVACITCGSTDGPLAPAGHRYTTTCLGGRLGWAVVACPAHTEAAA</sequence>
<dbReference type="EMBL" id="JBHFAB010000004">
    <property type="protein sequence ID" value="MFC1416391.1"/>
    <property type="molecule type" value="Genomic_DNA"/>
</dbReference>
<evidence type="ECO:0000313" key="1">
    <source>
        <dbReference type="EMBL" id="MFC1416391.1"/>
    </source>
</evidence>
<comment type="caution">
    <text evidence="1">The sequence shown here is derived from an EMBL/GenBank/DDBJ whole genome shotgun (WGS) entry which is preliminary data.</text>
</comment>
<organism evidence="1 2">
    <name type="scientific">Streptacidiphilus cavernicola</name>
    <dbReference type="NCBI Taxonomy" id="3342716"/>
    <lineage>
        <taxon>Bacteria</taxon>
        <taxon>Bacillati</taxon>
        <taxon>Actinomycetota</taxon>
        <taxon>Actinomycetes</taxon>
        <taxon>Kitasatosporales</taxon>
        <taxon>Streptomycetaceae</taxon>
        <taxon>Streptacidiphilus</taxon>
    </lineage>
</organism>
<keyword evidence="2" id="KW-1185">Reference proteome</keyword>
<dbReference type="RefSeq" id="WP_380533587.1">
    <property type="nucleotide sequence ID" value="NZ_JBHFAB010000004.1"/>
</dbReference>
<protein>
    <submittedName>
        <fullName evidence="1">Uncharacterized protein</fullName>
    </submittedName>
</protein>
<reference evidence="1 2" key="1">
    <citation type="submission" date="2024-09" db="EMBL/GenBank/DDBJ databases">
        <authorList>
            <person name="Lee S.D."/>
        </authorList>
    </citation>
    <scope>NUCLEOTIDE SEQUENCE [LARGE SCALE GENOMIC DNA]</scope>
    <source>
        <strain evidence="1 2">N8-3</strain>
    </source>
</reference>
<name>A0ABV6VS34_9ACTN</name>
<dbReference type="Proteomes" id="UP001592531">
    <property type="component" value="Unassembled WGS sequence"/>
</dbReference>
<gene>
    <name evidence="1" type="ORF">ACEZDE_07005</name>
</gene>
<evidence type="ECO:0000313" key="2">
    <source>
        <dbReference type="Proteomes" id="UP001592531"/>
    </source>
</evidence>